<dbReference type="InterPro" id="IPR002301">
    <property type="entry name" value="Ile-tRNA-ligase"/>
</dbReference>
<dbReference type="GO" id="GO:0004822">
    <property type="term" value="F:isoleucine-tRNA ligase activity"/>
    <property type="evidence" value="ECO:0007669"/>
    <property type="project" value="UniProtKB-EC"/>
</dbReference>
<proteinExistence type="inferred from homology"/>
<keyword evidence="4 9" id="KW-0547">Nucleotide-binding</keyword>
<evidence type="ECO:0000256" key="7">
    <source>
        <dbReference type="ARBA" id="ARBA00023146"/>
    </source>
</evidence>
<dbReference type="FunFam" id="3.40.50.620:FF:000152">
    <property type="entry name" value="Isoleucine--tRNA ligase"/>
    <property type="match status" value="1"/>
</dbReference>
<keyword evidence="12" id="KW-1185">Reference proteome</keyword>
<dbReference type="Gene3D" id="3.90.740.10">
    <property type="entry name" value="Valyl/Leucyl/Isoleucyl-tRNA synthetase, editing domain"/>
    <property type="match status" value="1"/>
</dbReference>
<dbReference type="PANTHER" id="PTHR42765">
    <property type="entry name" value="SOLEUCYL-TRNA SYNTHETASE"/>
    <property type="match status" value="1"/>
</dbReference>
<evidence type="ECO:0000256" key="5">
    <source>
        <dbReference type="ARBA" id="ARBA00022840"/>
    </source>
</evidence>
<dbReference type="GO" id="GO:0005739">
    <property type="term" value="C:mitochondrion"/>
    <property type="evidence" value="ECO:0007669"/>
    <property type="project" value="TreeGrafter"/>
</dbReference>
<dbReference type="InterPro" id="IPR001412">
    <property type="entry name" value="aa-tRNA-synth_I_CS"/>
</dbReference>
<organism evidence="11 12">
    <name type="scientific">Asbolus verrucosus</name>
    <name type="common">Desert ironclad beetle</name>
    <dbReference type="NCBI Taxonomy" id="1661398"/>
    <lineage>
        <taxon>Eukaryota</taxon>
        <taxon>Metazoa</taxon>
        <taxon>Ecdysozoa</taxon>
        <taxon>Arthropoda</taxon>
        <taxon>Hexapoda</taxon>
        <taxon>Insecta</taxon>
        <taxon>Pterygota</taxon>
        <taxon>Neoptera</taxon>
        <taxon>Endopterygota</taxon>
        <taxon>Coleoptera</taxon>
        <taxon>Polyphaga</taxon>
        <taxon>Cucujiformia</taxon>
        <taxon>Tenebrionidae</taxon>
        <taxon>Pimeliinae</taxon>
        <taxon>Asbolus</taxon>
    </lineage>
</organism>
<evidence type="ECO:0000256" key="6">
    <source>
        <dbReference type="ARBA" id="ARBA00022917"/>
    </source>
</evidence>
<keyword evidence="5 9" id="KW-0067">ATP-binding</keyword>
<evidence type="ECO:0000256" key="1">
    <source>
        <dbReference type="ARBA" id="ARBA00005594"/>
    </source>
</evidence>
<dbReference type="GO" id="GO:0032543">
    <property type="term" value="P:mitochondrial translation"/>
    <property type="evidence" value="ECO:0007669"/>
    <property type="project" value="TreeGrafter"/>
</dbReference>
<dbReference type="InterPro" id="IPR050081">
    <property type="entry name" value="Ile-tRNA_ligase"/>
</dbReference>
<keyword evidence="7 9" id="KW-0030">Aminoacyl-tRNA synthetase</keyword>
<gene>
    <name evidence="11" type="ORF">BDFB_005791</name>
</gene>
<comment type="caution">
    <text evidence="11">The sequence shown here is derived from an EMBL/GenBank/DDBJ whole genome shotgun (WGS) entry which is preliminary data.</text>
</comment>
<dbReference type="PRINTS" id="PR00984">
    <property type="entry name" value="TRNASYNTHILE"/>
</dbReference>
<dbReference type="OrthoDB" id="10264412at2759"/>
<evidence type="ECO:0000256" key="2">
    <source>
        <dbReference type="ARBA" id="ARBA00013165"/>
    </source>
</evidence>
<dbReference type="Pfam" id="PF00133">
    <property type="entry name" value="tRNA-synt_1"/>
    <property type="match status" value="1"/>
</dbReference>
<dbReference type="SUPFAM" id="SSF52374">
    <property type="entry name" value="Nucleotidylyl transferase"/>
    <property type="match status" value="1"/>
</dbReference>
<dbReference type="FunFam" id="3.90.740.10:FF:000009">
    <property type="entry name" value="Isoleucyl-tRNA synthetase 2, mitochondrial"/>
    <property type="match status" value="1"/>
</dbReference>
<keyword evidence="6 9" id="KW-0648">Protein biosynthesis</keyword>
<dbReference type="PROSITE" id="PS00178">
    <property type="entry name" value="AA_TRNA_LIGASE_I"/>
    <property type="match status" value="1"/>
</dbReference>
<dbReference type="GO" id="GO:0005524">
    <property type="term" value="F:ATP binding"/>
    <property type="evidence" value="ECO:0007669"/>
    <property type="project" value="UniProtKB-KW"/>
</dbReference>
<evidence type="ECO:0000313" key="11">
    <source>
        <dbReference type="EMBL" id="RZC33056.1"/>
    </source>
</evidence>
<comment type="similarity">
    <text evidence="1 9">Belongs to the class-I aminoacyl-tRNA synthetase family.</text>
</comment>
<protein>
    <recommendedName>
        <fullName evidence="2">isoleucine--tRNA ligase</fullName>
        <ecNumber evidence="2">6.1.1.5</ecNumber>
    </recommendedName>
    <alternativeName>
        <fullName evidence="8">Isoleucyl-tRNA synthetase</fullName>
    </alternativeName>
</protein>
<dbReference type="InterPro" id="IPR014729">
    <property type="entry name" value="Rossmann-like_a/b/a_fold"/>
</dbReference>
<evidence type="ECO:0000259" key="10">
    <source>
        <dbReference type="Pfam" id="PF00133"/>
    </source>
</evidence>
<keyword evidence="3 9" id="KW-0436">Ligase</keyword>
<feature type="non-terminal residue" evidence="11">
    <location>
        <position position="546"/>
    </location>
</feature>
<feature type="non-terminal residue" evidence="11">
    <location>
        <position position="1"/>
    </location>
</feature>
<dbReference type="PANTHER" id="PTHR42765:SF1">
    <property type="entry name" value="ISOLEUCINE--TRNA LIGASE, MITOCHONDRIAL"/>
    <property type="match status" value="1"/>
</dbReference>
<dbReference type="SUPFAM" id="SSF50677">
    <property type="entry name" value="ValRS/IleRS/LeuRS editing domain"/>
    <property type="match status" value="1"/>
</dbReference>
<feature type="domain" description="Aminoacyl-tRNA synthetase class Ia" evidence="10">
    <location>
        <begin position="67"/>
        <end position="530"/>
    </location>
</feature>
<dbReference type="EMBL" id="QDEB01092397">
    <property type="protein sequence ID" value="RZC33056.1"/>
    <property type="molecule type" value="Genomic_DNA"/>
</dbReference>
<dbReference type="InterPro" id="IPR009008">
    <property type="entry name" value="Val/Leu/Ile-tRNA-synth_edit"/>
</dbReference>
<dbReference type="Gene3D" id="3.40.50.620">
    <property type="entry name" value="HUPs"/>
    <property type="match status" value="2"/>
</dbReference>
<dbReference type="GO" id="GO:0002161">
    <property type="term" value="F:aminoacyl-tRNA deacylase activity"/>
    <property type="evidence" value="ECO:0007669"/>
    <property type="project" value="InterPro"/>
</dbReference>
<evidence type="ECO:0000256" key="8">
    <source>
        <dbReference type="ARBA" id="ARBA00032665"/>
    </source>
</evidence>
<sequence length="546" mass="63702">LILRQKNKVSSLSYCTENGNKKKVYSNTLFLPKTKFPLRLENKKLIERDEQITSIAEFDQLYKWQRSYLSEPEFVLHDGPPYANGKLHMGHALNKILKDTILRYQILKGNKVHYVPGWDCHGLPIELKALSKHDATPLEIRSKARAFASTTIRNQKEIFKSWGILGDWNHHYATYNPDYVKLQFKLFYKLYEKNLIYRDIKPIYWSPSSRTALAEAELEYNEQHRSPSVFVRFKIKNIPNRKFDRIYALIWTTTPWTLPSNQAVCYNPALSYSLVKNPKDDSLYILASDLIENLSQTLNYKLEIVDSLHSETLSHCTYIHPLYKEKELNFIAATHATSAKGTGLVHTAPAHGPEDFLVALHNKMQIENLINELGCYNSSAGKYLDGKFVLEEGTQEVLKLIKDDIVHLHDHVHSYPYDWRTKKPVIIRASQQWFLDTDSIKSRAIDLLEDVQIIPKVSSEMYKRNLINQIQKRPYWCISRQRKWGVPIPVFFNKLNDKILTSEDLIRHLCMLIDNHGTDFWWQLPLHQLIPEELREGVSIDQIQKG</sequence>
<evidence type="ECO:0000313" key="12">
    <source>
        <dbReference type="Proteomes" id="UP000292052"/>
    </source>
</evidence>
<dbReference type="EC" id="6.1.1.5" evidence="2"/>
<reference evidence="11 12" key="1">
    <citation type="submission" date="2017-03" db="EMBL/GenBank/DDBJ databases">
        <title>Genome of the blue death feigning beetle - Asbolus verrucosus.</title>
        <authorList>
            <person name="Rider S.D."/>
        </authorList>
    </citation>
    <scope>NUCLEOTIDE SEQUENCE [LARGE SCALE GENOMIC DNA]</scope>
    <source>
        <strain evidence="11">Butters</strain>
        <tissue evidence="11">Head and leg muscle</tissue>
    </source>
</reference>
<dbReference type="Proteomes" id="UP000292052">
    <property type="component" value="Unassembled WGS sequence"/>
</dbReference>
<dbReference type="STRING" id="1661398.A0A482VKB5"/>
<evidence type="ECO:0000256" key="4">
    <source>
        <dbReference type="ARBA" id="ARBA00022741"/>
    </source>
</evidence>
<dbReference type="GO" id="GO:0006428">
    <property type="term" value="P:isoleucyl-tRNA aminoacylation"/>
    <property type="evidence" value="ECO:0007669"/>
    <property type="project" value="InterPro"/>
</dbReference>
<dbReference type="AlphaFoldDB" id="A0A482VKB5"/>
<dbReference type="InterPro" id="IPR002300">
    <property type="entry name" value="aa-tRNA-synth_Ia"/>
</dbReference>
<evidence type="ECO:0000256" key="3">
    <source>
        <dbReference type="ARBA" id="ARBA00022598"/>
    </source>
</evidence>
<evidence type="ECO:0000256" key="9">
    <source>
        <dbReference type="RuleBase" id="RU363035"/>
    </source>
</evidence>
<name>A0A482VKB5_ASBVE</name>
<accession>A0A482VKB5</accession>